<keyword evidence="3" id="KW-1185">Reference proteome</keyword>
<feature type="region of interest" description="Disordered" evidence="1">
    <location>
        <begin position="38"/>
        <end position="114"/>
    </location>
</feature>
<evidence type="ECO:0000256" key="1">
    <source>
        <dbReference type="SAM" id="MobiDB-lite"/>
    </source>
</evidence>
<dbReference type="AlphaFoldDB" id="A0AAV4P5E5"/>
<feature type="compositionally biased region" description="Basic residues" evidence="1">
    <location>
        <begin position="43"/>
        <end position="65"/>
    </location>
</feature>
<feature type="compositionally biased region" description="Polar residues" evidence="1">
    <location>
        <begin position="85"/>
        <end position="98"/>
    </location>
</feature>
<dbReference type="EMBL" id="BPLR01003935">
    <property type="protein sequence ID" value="GIX90372.1"/>
    <property type="molecule type" value="Genomic_DNA"/>
</dbReference>
<reference evidence="2 3" key="1">
    <citation type="submission" date="2021-06" db="EMBL/GenBank/DDBJ databases">
        <title>Caerostris extrusa draft genome.</title>
        <authorList>
            <person name="Kono N."/>
            <person name="Arakawa K."/>
        </authorList>
    </citation>
    <scope>NUCLEOTIDE SEQUENCE [LARGE SCALE GENOMIC DNA]</scope>
</reference>
<protein>
    <submittedName>
        <fullName evidence="2">Uncharacterized protein</fullName>
    </submittedName>
</protein>
<sequence>MRISTWLQLAVVKTRFFNPETRRLFRFQTISKLLHVPENNHASPKKNRRIKGGNKGLIQKKKKTKSYRDSSVPKPSAYPVFKQSPDCSMSQKIIASSNKNRRIKGGKKGLITKR</sequence>
<feature type="compositionally biased region" description="Basic residues" evidence="1">
    <location>
        <begin position="99"/>
        <end position="114"/>
    </location>
</feature>
<gene>
    <name evidence="2" type="ORF">CEXT_699521</name>
</gene>
<comment type="caution">
    <text evidence="2">The sequence shown here is derived from an EMBL/GenBank/DDBJ whole genome shotgun (WGS) entry which is preliminary data.</text>
</comment>
<proteinExistence type="predicted"/>
<dbReference type="Proteomes" id="UP001054945">
    <property type="component" value="Unassembled WGS sequence"/>
</dbReference>
<accession>A0AAV4P5E5</accession>
<name>A0AAV4P5E5_CAEEX</name>
<evidence type="ECO:0000313" key="2">
    <source>
        <dbReference type="EMBL" id="GIX90372.1"/>
    </source>
</evidence>
<evidence type="ECO:0000313" key="3">
    <source>
        <dbReference type="Proteomes" id="UP001054945"/>
    </source>
</evidence>
<organism evidence="2 3">
    <name type="scientific">Caerostris extrusa</name>
    <name type="common">Bark spider</name>
    <name type="synonym">Caerostris bankana</name>
    <dbReference type="NCBI Taxonomy" id="172846"/>
    <lineage>
        <taxon>Eukaryota</taxon>
        <taxon>Metazoa</taxon>
        <taxon>Ecdysozoa</taxon>
        <taxon>Arthropoda</taxon>
        <taxon>Chelicerata</taxon>
        <taxon>Arachnida</taxon>
        <taxon>Araneae</taxon>
        <taxon>Araneomorphae</taxon>
        <taxon>Entelegynae</taxon>
        <taxon>Araneoidea</taxon>
        <taxon>Araneidae</taxon>
        <taxon>Caerostris</taxon>
    </lineage>
</organism>